<keyword evidence="3" id="KW-1185">Reference proteome</keyword>
<evidence type="ECO:0000313" key="2">
    <source>
        <dbReference type="EMBL" id="KAE9401746.1"/>
    </source>
</evidence>
<organism evidence="2 3">
    <name type="scientific">Gymnopus androsaceus JB14</name>
    <dbReference type="NCBI Taxonomy" id="1447944"/>
    <lineage>
        <taxon>Eukaryota</taxon>
        <taxon>Fungi</taxon>
        <taxon>Dikarya</taxon>
        <taxon>Basidiomycota</taxon>
        <taxon>Agaricomycotina</taxon>
        <taxon>Agaricomycetes</taxon>
        <taxon>Agaricomycetidae</taxon>
        <taxon>Agaricales</taxon>
        <taxon>Marasmiineae</taxon>
        <taxon>Omphalotaceae</taxon>
        <taxon>Gymnopus</taxon>
    </lineage>
</organism>
<gene>
    <name evidence="2" type="ORF">BT96DRAFT_991903</name>
</gene>
<name>A0A6A4HU80_9AGAR</name>
<sequence length="157" mass="17879">MATTLTQKICKVCKSTKKPKAHKLQKPHKNADTPCTTAKPLRQPKEDLTLADWLEVLDYIETNEQNKLQVRAVSNPNALSEKQQHIVTRLDVDEALNSWQQDMNCKGELVTGPMLVEKRAWLEVLFDVPIKERTEGHWLVKIIQTSVCESLPVLSSH</sequence>
<evidence type="ECO:0000313" key="3">
    <source>
        <dbReference type="Proteomes" id="UP000799118"/>
    </source>
</evidence>
<accession>A0A6A4HU80</accession>
<evidence type="ECO:0000256" key="1">
    <source>
        <dbReference type="SAM" id="MobiDB-lite"/>
    </source>
</evidence>
<feature type="region of interest" description="Disordered" evidence="1">
    <location>
        <begin position="20"/>
        <end position="40"/>
    </location>
</feature>
<dbReference type="OrthoDB" id="3054417at2759"/>
<dbReference type="AlphaFoldDB" id="A0A6A4HU80"/>
<dbReference type="Proteomes" id="UP000799118">
    <property type="component" value="Unassembled WGS sequence"/>
</dbReference>
<dbReference type="EMBL" id="ML769443">
    <property type="protein sequence ID" value="KAE9401746.1"/>
    <property type="molecule type" value="Genomic_DNA"/>
</dbReference>
<reference evidence="2" key="1">
    <citation type="journal article" date="2019" name="Environ. Microbiol.">
        <title>Fungal ecological strategies reflected in gene transcription - a case study of two litter decomposers.</title>
        <authorList>
            <person name="Barbi F."/>
            <person name="Kohler A."/>
            <person name="Barry K."/>
            <person name="Baskaran P."/>
            <person name="Daum C."/>
            <person name="Fauchery L."/>
            <person name="Ihrmark K."/>
            <person name="Kuo A."/>
            <person name="LaButti K."/>
            <person name="Lipzen A."/>
            <person name="Morin E."/>
            <person name="Grigoriev I.V."/>
            <person name="Henrissat B."/>
            <person name="Lindahl B."/>
            <person name="Martin F."/>
        </authorList>
    </citation>
    <scope>NUCLEOTIDE SEQUENCE</scope>
    <source>
        <strain evidence="2">JB14</strain>
    </source>
</reference>
<protein>
    <submittedName>
        <fullName evidence="2">Uncharacterized protein</fullName>
    </submittedName>
</protein>
<proteinExistence type="predicted"/>